<gene>
    <name evidence="1" type="ORF">BN8_03204</name>
</gene>
<comment type="caution">
    <text evidence="1">The sequence shown here is derived from an EMBL/GenBank/DDBJ whole genome shotgun (WGS) entry which is preliminary data.</text>
</comment>
<proteinExistence type="predicted"/>
<protein>
    <submittedName>
        <fullName evidence="1">Uncharacterized protein</fullName>
    </submittedName>
</protein>
<dbReference type="Proteomes" id="UP000009309">
    <property type="component" value="Unassembled WGS sequence"/>
</dbReference>
<keyword evidence="2" id="KW-1185">Reference proteome</keyword>
<evidence type="ECO:0000313" key="2">
    <source>
        <dbReference type="Proteomes" id="UP000009309"/>
    </source>
</evidence>
<reference evidence="1 2" key="1">
    <citation type="journal article" date="2012" name="J. Bacteriol.">
        <title>Genome Sequence of the Filamentous Bacterium Fibrisoma limi BUZ 3T.</title>
        <authorList>
            <person name="Filippini M."/>
            <person name="Qi W."/>
            <person name="Jaenicke S."/>
            <person name="Goesmann A."/>
            <person name="Smits T.H."/>
            <person name="Bagheri H.C."/>
        </authorList>
    </citation>
    <scope>NUCLEOTIDE SEQUENCE [LARGE SCALE GENOMIC DNA]</scope>
    <source>
        <strain evidence="2">BUZ 3T</strain>
    </source>
</reference>
<evidence type="ECO:0000313" key="1">
    <source>
        <dbReference type="EMBL" id="CCH54063.1"/>
    </source>
</evidence>
<dbReference type="EMBL" id="CAIT01000006">
    <property type="protein sequence ID" value="CCH54063.1"/>
    <property type="molecule type" value="Genomic_DNA"/>
</dbReference>
<organism evidence="1 2">
    <name type="scientific">Fibrisoma limi BUZ 3</name>
    <dbReference type="NCBI Taxonomy" id="1185876"/>
    <lineage>
        <taxon>Bacteria</taxon>
        <taxon>Pseudomonadati</taxon>
        <taxon>Bacteroidota</taxon>
        <taxon>Cytophagia</taxon>
        <taxon>Cytophagales</taxon>
        <taxon>Spirosomataceae</taxon>
        <taxon>Fibrisoma</taxon>
    </lineage>
</organism>
<name>I2GJI8_9BACT</name>
<sequence length="43" mass="4923">MKKPQRIEMAGANRATYHYNAPIIGLLCILKQIRIILQKILST</sequence>
<dbReference type="STRING" id="1185876.BN8_03204"/>
<accession>I2GJI8</accession>
<dbReference type="AlphaFoldDB" id="I2GJI8"/>